<feature type="transmembrane region" description="Helical" evidence="4">
    <location>
        <begin position="276"/>
        <end position="299"/>
    </location>
</feature>
<dbReference type="SUPFAM" id="SSF103473">
    <property type="entry name" value="MFS general substrate transporter"/>
    <property type="match status" value="1"/>
</dbReference>
<dbReference type="InterPro" id="IPR011701">
    <property type="entry name" value="MFS"/>
</dbReference>
<feature type="transmembrane region" description="Helical" evidence="4">
    <location>
        <begin position="116"/>
        <end position="135"/>
    </location>
</feature>
<feature type="region of interest" description="Disordered" evidence="3">
    <location>
        <begin position="1"/>
        <end position="73"/>
    </location>
</feature>
<keyword evidence="7" id="KW-1185">Reference proteome</keyword>
<dbReference type="GO" id="GO:0016020">
    <property type="term" value="C:membrane"/>
    <property type="evidence" value="ECO:0007669"/>
    <property type="project" value="UniProtKB-SubCell"/>
</dbReference>
<dbReference type="Proteomes" id="UP000256645">
    <property type="component" value="Unassembled WGS sequence"/>
</dbReference>
<evidence type="ECO:0000313" key="6">
    <source>
        <dbReference type="EMBL" id="RDW59829.1"/>
    </source>
</evidence>
<dbReference type="InterPro" id="IPR020846">
    <property type="entry name" value="MFS_dom"/>
</dbReference>
<dbReference type="Pfam" id="PF07690">
    <property type="entry name" value="MFS_1"/>
    <property type="match status" value="1"/>
</dbReference>
<comment type="caution">
    <text evidence="6">The sequence shown here is derived from an EMBL/GenBank/DDBJ whole genome shotgun (WGS) entry which is preliminary data.</text>
</comment>
<feature type="transmembrane region" description="Helical" evidence="4">
    <location>
        <begin position="181"/>
        <end position="199"/>
    </location>
</feature>
<evidence type="ECO:0000313" key="7">
    <source>
        <dbReference type="Proteomes" id="UP000256645"/>
    </source>
</evidence>
<name>A0A3D8QDE4_9HELO</name>
<dbReference type="InterPro" id="IPR036259">
    <property type="entry name" value="MFS_trans_sf"/>
</dbReference>
<organism evidence="6 7">
    <name type="scientific">Coleophoma cylindrospora</name>
    <dbReference type="NCBI Taxonomy" id="1849047"/>
    <lineage>
        <taxon>Eukaryota</taxon>
        <taxon>Fungi</taxon>
        <taxon>Dikarya</taxon>
        <taxon>Ascomycota</taxon>
        <taxon>Pezizomycotina</taxon>
        <taxon>Leotiomycetes</taxon>
        <taxon>Helotiales</taxon>
        <taxon>Dermateaceae</taxon>
        <taxon>Coleophoma</taxon>
    </lineage>
</organism>
<evidence type="ECO:0000256" key="3">
    <source>
        <dbReference type="SAM" id="MobiDB-lite"/>
    </source>
</evidence>
<evidence type="ECO:0000256" key="2">
    <source>
        <dbReference type="ARBA" id="ARBA00006727"/>
    </source>
</evidence>
<keyword evidence="4" id="KW-0472">Membrane</keyword>
<feature type="transmembrane region" description="Helical" evidence="4">
    <location>
        <begin position="147"/>
        <end position="169"/>
    </location>
</feature>
<evidence type="ECO:0000259" key="5">
    <source>
        <dbReference type="PROSITE" id="PS50850"/>
    </source>
</evidence>
<accession>A0A3D8QDE4</accession>
<keyword evidence="4" id="KW-1133">Transmembrane helix</keyword>
<dbReference type="OrthoDB" id="6499973at2759"/>
<gene>
    <name evidence="6" type="ORF">BP6252_12916</name>
</gene>
<sequence length="376" mass="42650">MTSSTSVHAHRPEPDLAEDVATPTNGRGDDGSDRDLEKTRDSQQRERELELHKRGRERVDCTQEESELEAPPDGGTTAWLQVLMGHLMNVNCWGYINSYGIFQAYYTTHLGLASSTVSWIGSAQSFLLYFIGIYSGRALDSGYYRPVLLLGCLFQLLGIFSTSFAHTYWQIFLSQGICQGIGNGLVFCPTLSLVSTYFARRRSLAISLVACGGATGGVIFPLIAQKLLPRIGLPWTLRVMGFVVLANVLVILCLAKTRLPPRQRTGKRKLMDWEAFAEWPYSLFTVGIFFSLWPVYYAYSYPHHPPPAQCRRVSRADHSRRARRPVPRPAQHAHPALRERRHPSPGMVERRLTERPDRVQCILRPRECWDSRDRVE</sequence>
<feature type="region of interest" description="Disordered" evidence="3">
    <location>
        <begin position="309"/>
        <end position="351"/>
    </location>
</feature>
<comment type="subcellular location">
    <subcellularLocation>
        <location evidence="1">Membrane</location>
        <topology evidence="1">Multi-pass membrane protein</topology>
    </subcellularLocation>
</comment>
<dbReference type="PANTHER" id="PTHR11360:SF130">
    <property type="entry name" value="MAJOR FACILITATOR SUPERFAMILY (MFS) PROFILE DOMAIN-CONTAINING PROTEIN-RELATED"/>
    <property type="match status" value="1"/>
</dbReference>
<comment type="similarity">
    <text evidence="2">Belongs to the major facilitator superfamily. Monocarboxylate porter (TC 2.A.1.13) family.</text>
</comment>
<reference evidence="6 7" key="1">
    <citation type="journal article" date="2018" name="IMA Fungus">
        <title>IMA Genome-F 9: Draft genome sequence of Annulohypoxylon stygium, Aspergillus mulundensis, Berkeleyomyces basicola (syn. Thielaviopsis basicola), Ceratocystis smalleyi, two Cercospora beticola strains, Coleophoma cylindrospora, Fusarium fracticaudum, Phialophora cf. hyalina, and Morchella septimelata.</title>
        <authorList>
            <person name="Wingfield B.D."/>
            <person name="Bills G.F."/>
            <person name="Dong Y."/>
            <person name="Huang W."/>
            <person name="Nel W.J."/>
            <person name="Swalarsk-Parry B.S."/>
            <person name="Vaghefi N."/>
            <person name="Wilken P.M."/>
            <person name="An Z."/>
            <person name="de Beer Z.W."/>
            <person name="De Vos L."/>
            <person name="Chen L."/>
            <person name="Duong T.A."/>
            <person name="Gao Y."/>
            <person name="Hammerbacher A."/>
            <person name="Kikkert J.R."/>
            <person name="Li Y."/>
            <person name="Li H."/>
            <person name="Li K."/>
            <person name="Li Q."/>
            <person name="Liu X."/>
            <person name="Ma X."/>
            <person name="Naidoo K."/>
            <person name="Pethybridge S.J."/>
            <person name="Sun J."/>
            <person name="Steenkamp E.T."/>
            <person name="van der Nest M.A."/>
            <person name="van Wyk S."/>
            <person name="Wingfield M.J."/>
            <person name="Xiong C."/>
            <person name="Yue Q."/>
            <person name="Zhang X."/>
        </authorList>
    </citation>
    <scope>NUCLEOTIDE SEQUENCE [LARGE SCALE GENOMIC DNA]</scope>
    <source>
        <strain evidence="6 7">BP6252</strain>
    </source>
</reference>
<dbReference type="PROSITE" id="PS50850">
    <property type="entry name" value="MFS"/>
    <property type="match status" value="1"/>
</dbReference>
<feature type="transmembrane region" description="Helical" evidence="4">
    <location>
        <begin position="204"/>
        <end position="223"/>
    </location>
</feature>
<evidence type="ECO:0000256" key="4">
    <source>
        <dbReference type="SAM" id="Phobius"/>
    </source>
</evidence>
<keyword evidence="4" id="KW-0812">Transmembrane</keyword>
<feature type="domain" description="Major facilitator superfamily (MFS) profile" evidence="5">
    <location>
        <begin position="78"/>
        <end position="376"/>
    </location>
</feature>
<feature type="transmembrane region" description="Helical" evidence="4">
    <location>
        <begin position="235"/>
        <end position="255"/>
    </location>
</feature>
<feature type="compositionally biased region" description="Basic and acidic residues" evidence="3">
    <location>
        <begin position="27"/>
        <end position="61"/>
    </location>
</feature>
<evidence type="ECO:0000256" key="1">
    <source>
        <dbReference type="ARBA" id="ARBA00004141"/>
    </source>
</evidence>
<proteinExistence type="inferred from homology"/>
<dbReference type="AlphaFoldDB" id="A0A3D8QDE4"/>
<dbReference type="InterPro" id="IPR050327">
    <property type="entry name" value="Proton-linked_MCT"/>
</dbReference>
<protein>
    <recommendedName>
        <fullName evidence="5">Major facilitator superfamily (MFS) profile domain-containing protein</fullName>
    </recommendedName>
</protein>
<dbReference type="GO" id="GO:0022857">
    <property type="term" value="F:transmembrane transporter activity"/>
    <property type="evidence" value="ECO:0007669"/>
    <property type="project" value="InterPro"/>
</dbReference>
<dbReference type="EMBL" id="PDLM01000016">
    <property type="protein sequence ID" value="RDW59829.1"/>
    <property type="molecule type" value="Genomic_DNA"/>
</dbReference>
<dbReference type="PANTHER" id="PTHR11360">
    <property type="entry name" value="MONOCARBOXYLATE TRANSPORTER"/>
    <property type="match status" value="1"/>
</dbReference>
<dbReference type="Gene3D" id="1.20.1250.20">
    <property type="entry name" value="MFS general substrate transporter like domains"/>
    <property type="match status" value="1"/>
</dbReference>